<dbReference type="Proteomes" id="UP000683925">
    <property type="component" value="Unassembled WGS sequence"/>
</dbReference>
<proteinExistence type="predicted"/>
<comment type="caution">
    <text evidence="1">The sequence shown here is derived from an EMBL/GenBank/DDBJ whole genome shotgun (WGS) entry which is preliminary data.</text>
</comment>
<name>A0A8S1TBK9_PAROT</name>
<protein>
    <submittedName>
        <fullName evidence="1">Uncharacterized protein</fullName>
    </submittedName>
</protein>
<sequence>MKQEKFLLINCIFTQQQLIKALNYQLYISKAQWIFNPKVVVIEEYRHLYKAQSRNWHPKNPISIQKLFFKCRTEERSQLFEGQNIFNQWKASQWLDSYGHQLKNNIK</sequence>
<accession>A0A8S1TBK9</accession>
<reference evidence="1" key="1">
    <citation type="submission" date="2021-01" db="EMBL/GenBank/DDBJ databases">
        <authorList>
            <consortium name="Genoscope - CEA"/>
            <person name="William W."/>
        </authorList>
    </citation>
    <scope>NUCLEOTIDE SEQUENCE</scope>
</reference>
<evidence type="ECO:0000313" key="1">
    <source>
        <dbReference type="EMBL" id="CAD8149840.1"/>
    </source>
</evidence>
<organism evidence="1 2">
    <name type="scientific">Paramecium octaurelia</name>
    <dbReference type="NCBI Taxonomy" id="43137"/>
    <lineage>
        <taxon>Eukaryota</taxon>
        <taxon>Sar</taxon>
        <taxon>Alveolata</taxon>
        <taxon>Ciliophora</taxon>
        <taxon>Intramacronucleata</taxon>
        <taxon>Oligohymenophorea</taxon>
        <taxon>Peniculida</taxon>
        <taxon>Parameciidae</taxon>
        <taxon>Paramecium</taxon>
    </lineage>
</organism>
<dbReference type="AlphaFoldDB" id="A0A8S1TBK9"/>
<dbReference type="EMBL" id="CAJJDP010000023">
    <property type="protein sequence ID" value="CAD8149840.1"/>
    <property type="molecule type" value="Genomic_DNA"/>
</dbReference>
<gene>
    <name evidence="1" type="ORF">POCTA_138.1.T0230017</name>
</gene>
<keyword evidence="2" id="KW-1185">Reference proteome</keyword>
<evidence type="ECO:0000313" key="2">
    <source>
        <dbReference type="Proteomes" id="UP000683925"/>
    </source>
</evidence>